<feature type="repeat" description="ANK" evidence="3">
    <location>
        <begin position="1060"/>
        <end position="1092"/>
    </location>
</feature>
<name>A0A0A2L800_PENIT</name>
<keyword evidence="4" id="KW-0812">Transmembrane</keyword>
<dbReference type="EMBL" id="JQGA01000476">
    <property type="protein sequence ID" value="KGO75338.1"/>
    <property type="molecule type" value="Genomic_DNA"/>
</dbReference>
<evidence type="ECO:0000313" key="6">
    <source>
        <dbReference type="Proteomes" id="UP000030104"/>
    </source>
</evidence>
<keyword evidence="6" id="KW-1185">Reference proteome</keyword>
<evidence type="ECO:0000256" key="2">
    <source>
        <dbReference type="ARBA" id="ARBA00023043"/>
    </source>
</evidence>
<evidence type="ECO:0000256" key="1">
    <source>
        <dbReference type="ARBA" id="ARBA00022737"/>
    </source>
</evidence>
<dbReference type="Gene3D" id="1.25.40.20">
    <property type="entry name" value="Ankyrin repeat-containing domain"/>
    <property type="match status" value="1"/>
</dbReference>
<feature type="transmembrane region" description="Helical" evidence="4">
    <location>
        <begin position="267"/>
        <end position="291"/>
    </location>
</feature>
<dbReference type="PANTHER" id="PTHR24171">
    <property type="entry name" value="ANKYRIN REPEAT DOMAIN-CONTAINING PROTEIN 39-RELATED"/>
    <property type="match status" value="1"/>
</dbReference>
<gene>
    <name evidence="5" type="ORF">PITC_001920</name>
</gene>
<dbReference type="PROSITE" id="PS50297">
    <property type="entry name" value="ANK_REP_REGION"/>
    <property type="match status" value="3"/>
</dbReference>
<dbReference type="AlphaFoldDB" id="A0A0A2L800"/>
<feature type="transmembrane region" description="Helical" evidence="4">
    <location>
        <begin position="396"/>
        <end position="416"/>
    </location>
</feature>
<dbReference type="PROSITE" id="PS50088">
    <property type="entry name" value="ANK_REPEAT"/>
    <property type="match status" value="4"/>
</dbReference>
<dbReference type="OrthoDB" id="7464126at2759"/>
<proteinExistence type="predicted"/>
<evidence type="ECO:0000256" key="4">
    <source>
        <dbReference type="SAM" id="Phobius"/>
    </source>
</evidence>
<dbReference type="InterPro" id="IPR036770">
    <property type="entry name" value="Ankyrin_rpt-contain_sf"/>
</dbReference>
<keyword evidence="1" id="KW-0677">Repeat</keyword>
<dbReference type="PhylomeDB" id="A0A0A2L800"/>
<protein>
    <submittedName>
        <fullName evidence="5">Uncharacterized protein</fullName>
    </submittedName>
</protein>
<dbReference type="Proteomes" id="UP000030104">
    <property type="component" value="Unassembled WGS sequence"/>
</dbReference>
<evidence type="ECO:0000313" key="5">
    <source>
        <dbReference type="EMBL" id="KGO75338.1"/>
    </source>
</evidence>
<feature type="repeat" description="ANK" evidence="3">
    <location>
        <begin position="1093"/>
        <end position="1125"/>
    </location>
</feature>
<dbReference type="STRING" id="40296.A0A0A2L800"/>
<dbReference type="SMART" id="SM00248">
    <property type="entry name" value="ANK"/>
    <property type="match status" value="5"/>
</dbReference>
<dbReference type="Pfam" id="PF12796">
    <property type="entry name" value="Ank_2"/>
    <property type="match status" value="2"/>
</dbReference>
<dbReference type="InterPro" id="IPR002110">
    <property type="entry name" value="Ankyrin_rpt"/>
</dbReference>
<feature type="repeat" description="ANK" evidence="3">
    <location>
        <begin position="1126"/>
        <end position="1158"/>
    </location>
</feature>
<keyword evidence="2 3" id="KW-0040">ANK repeat</keyword>
<dbReference type="HOGENOM" id="CLU_001887_0_0_1"/>
<dbReference type="OMA" id="CFAFHLE"/>
<feature type="repeat" description="ANK" evidence="3">
    <location>
        <begin position="1159"/>
        <end position="1192"/>
    </location>
</feature>
<keyword evidence="4" id="KW-1133">Transmembrane helix</keyword>
<feature type="transmembrane region" description="Helical" evidence="4">
    <location>
        <begin position="311"/>
        <end position="330"/>
    </location>
</feature>
<dbReference type="SUPFAM" id="SSF48403">
    <property type="entry name" value="Ankyrin repeat"/>
    <property type="match status" value="1"/>
</dbReference>
<sequence length="1218" mass="136276">MWVAASAVTTGTLDSTALRYKPAPGTLVGLRPREDLSQDYGVLDIISWSSIIATGEAPREHGGSLLRSESSGDRQKMLIDGGWRAEASSLKTARADDWDDFTNNLATDLAPLITLFGERLTKQFLSESISALDNVIFALSPLGVLTSVVSVIRICGSSSLRAFVGRAQEGPAEAESELLPCVSESTAELFNDGGITRVFGRPKIVEIVAWEDVDHNTGEKGTKIGTLKDALEERAWSCNGKNSPSELPELDIPNLSLNKGIKRRDQFWFHCAAILGGILQSTAMFATLTVFVYPQHFQKNNKAVDSYAYPFYIIGTTLLFIGMFFCAFIMERSSKEYYLKAEKPSKIYWLQPGNQDVGDQVFNAFLAVNEGPDSSMTKKLRYIKSIRDRRFDTKHLEIYSTLTSTILGFIFQFIGLRGLHSSVTLAQLGSTFLMAIIRTCLRTERMTPDENKMKDDRELMAHKQQELDCFAFYLKKVRYFNMVSLPDRPATMTSPRFMPHMEAPLARQLIRTRTQLANLTSSSNQSSNDAWDEMPIRKMARNLAQTIESTMDLISGWGVDLGKTFEFRLGFECESASPGSFTQSPGTYSIGLMRCGDALRWKMEVGEVEAILGLWTWSLYRSVDDYRFLRLFRLVGLSKEEASKEETYLYFHKWIFRQTEARLVPSDLIDDSRRLFGFEPKDGFPSGDLLVIRTENEIETMAAQDIFIQFLKEVCLNMKELGGEVDVISGIQNSLLGSCTRIDELVSCFEVNSLGSREDALLCIVPVLRNRNLLPDLAADCARVRARREQLISQRKWQNAFALLHWLCQRSEGSQFQRSVYELGCLCRRALLNNKETIRKEGFAQLCKLLNSDIREEFFQTQKMSLPSDWTTSQDRLEWWRSFSRELGWTAWCISTKVPGMNFMQPALKSLNAPESLPGFIGTGQDLEATQTGIRAMQDWLTVRDLENTGFKRSGEDEDDEWCFDWAVDNKYHCLLYSLLLKWVEMSEHIPALIALGYYLAANKNSHFAMQILLRQGTDIDSPDVQGCPALFNQAAVGNVKGVVMLLENGADPNGSNKASHARPLIAAVYGGHITATVLLLKHGANANIMDQHGMTALWWAMASNHPDIAELLLSSGAGTESVGSDGLTPLLWASTEENLAMLELLINHGANINAQNNSGKTALMQAASRECSVPVLRLLLEKGADLHVKDDRGRTALDMAKEENFYEAIAMLEPSAS</sequence>
<keyword evidence="4" id="KW-0472">Membrane</keyword>
<reference evidence="5 6" key="1">
    <citation type="journal article" date="2015" name="Mol. Plant Microbe Interact.">
        <title>Genome, transcriptome, and functional analyses of Penicillium expansum provide new insights into secondary metabolism and pathogenicity.</title>
        <authorList>
            <person name="Ballester A.R."/>
            <person name="Marcet-Houben M."/>
            <person name="Levin E."/>
            <person name="Sela N."/>
            <person name="Selma-Lazaro C."/>
            <person name="Carmona L."/>
            <person name="Wisniewski M."/>
            <person name="Droby S."/>
            <person name="Gonzalez-Candelas L."/>
            <person name="Gabaldon T."/>
        </authorList>
    </citation>
    <scope>NUCLEOTIDE SEQUENCE [LARGE SCALE GENOMIC DNA]</scope>
    <source>
        <strain evidence="5 6">PHI-1</strain>
    </source>
</reference>
<organism evidence="5 6">
    <name type="scientific">Penicillium italicum</name>
    <name type="common">Blue mold</name>
    <dbReference type="NCBI Taxonomy" id="40296"/>
    <lineage>
        <taxon>Eukaryota</taxon>
        <taxon>Fungi</taxon>
        <taxon>Dikarya</taxon>
        <taxon>Ascomycota</taxon>
        <taxon>Pezizomycotina</taxon>
        <taxon>Eurotiomycetes</taxon>
        <taxon>Eurotiomycetidae</taxon>
        <taxon>Eurotiales</taxon>
        <taxon>Aspergillaceae</taxon>
        <taxon>Penicillium</taxon>
    </lineage>
</organism>
<comment type="caution">
    <text evidence="5">The sequence shown here is derived from an EMBL/GenBank/DDBJ whole genome shotgun (WGS) entry which is preliminary data.</text>
</comment>
<accession>A0A0A2L800</accession>
<evidence type="ECO:0000256" key="3">
    <source>
        <dbReference type="PROSITE-ProRule" id="PRU00023"/>
    </source>
</evidence>
<dbReference type="PANTHER" id="PTHR24171:SF9">
    <property type="entry name" value="ANKYRIN REPEAT DOMAIN-CONTAINING PROTEIN 39"/>
    <property type="match status" value="1"/>
</dbReference>